<dbReference type="STRING" id="105231.A0A1Y1I0U7"/>
<feature type="domain" description="Translation elongation factor P/YeiP central" evidence="8">
    <location>
        <begin position="138"/>
        <end position="192"/>
    </location>
</feature>
<dbReference type="OrthoDB" id="7025426at2759"/>
<dbReference type="GO" id="GO:0005737">
    <property type="term" value="C:cytoplasm"/>
    <property type="evidence" value="ECO:0000318"/>
    <property type="project" value="GO_Central"/>
</dbReference>
<dbReference type="Pfam" id="PF01132">
    <property type="entry name" value="EFP"/>
    <property type="match status" value="1"/>
</dbReference>
<evidence type="ECO:0000259" key="7">
    <source>
        <dbReference type="SMART" id="SM00841"/>
    </source>
</evidence>
<dbReference type="NCBIfam" id="NF001810">
    <property type="entry name" value="PRK00529.1"/>
    <property type="match status" value="1"/>
</dbReference>
<dbReference type="EMBL" id="DF237142">
    <property type="protein sequence ID" value="GAQ84535.1"/>
    <property type="molecule type" value="Genomic_DNA"/>
</dbReference>
<dbReference type="UniPathway" id="UPA00345"/>
<dbReference type="InterPro" id="IPR011768">
    <property type="entry name" value="Transl_elongation_fac_P"/>
</dbReference>
<evidence type="ECO:0000259" key="8">
    <source>
        <dbReference type="SMART" id="SM01185"/>
    </source>
</evidence>
<dbReference type="InterPro" id="IPR012340">
    <property type="entry name" value="NA-bd_OB-fold"/>
</dbReference>
<feature type="domain" description="Elongation factor P C-terminal" evidence="7">
    <location>
        <begin position="200"/>
        <end position="255"/>
    </location>
</feature>
<keyword evidence="6" id="KW-0648">Protein biosynthesis</keyword>
<dbReference type="SUPFAM" id="SSF50104">
    <property type="entry name" value="Translation proteins SH3-like domain"/>
    <property type="match status" value="1"/>
</dbReference>
<dbReference type="FunFam" id="2.40.50.140:FF:000009">
    <property type="entry name" value="Elongation factor P"/>
    <property type="match status" value="1"/>
</dbReference>
<evidence type="ECO:0000256" key="3">
    <source>
        <dbReference type="ARBA" id="ARBA00009479"/>
    </source>
</evidence>
<name>A0A1Y1I0U7_KLENI</name>
<evidence type="ECO:0000256" key="1">
    <source>
        <dbReference type="ARBA" id="ARBA00004496"/>
    </source>
</evidence>
<comment type="similarity">
    <text evidence="3">Belongs to the elongation factor P family.</text>
</comment>
<evidence type="ECO:0000256" key="6">
    <source>
        <dbReference type="ARBA" id="ARBA00022917"/>
    </source>
</evidence>
<evidence type="ECO:0000313" key="9">
    <source>
        <dbReference type="EMBL" id="GAQ84535.1"/>
    </source>
</evidence>
<gene>
    <name evidence="9" type="ORF">KFL_001930130</name>
</gene>
<dbReference type="OMA" id="WSVVEFQ"/>
<evidence type="ECO:0000256" key="2">
    <source>
        <dbReference type="ARBA" id="ARBA00004815"/>
    </source>
</evidence>
<dbReference type="PANTHER" id="PTHR30053:SF12">
    <property type="entry name" value="ELONGATION FACTOR P (EF-P) FAMILY PROTEIN"/>
    <property type="match status" value="1"/>
</dbReference>
<dbReference type="CDD" id="cd05794">
    <property type="entry name" value="S1_EF-P_repeat_2"/>
    <property type="match status" value="1"/>
</dbReference>
<dbReference type="InterPro" id="IPR014722">
    <property type="entry name" value="Rib_uL2_dom2"/>
</dbReference>
<keyword evidence="10" id="KW-1185">Reference proteome</keyword>
<dbReference type="InterPro" id="IPR020599">
    <property type="entry name" value="Transl_elong_fac_P/YeiP"/>
</dbReference>
<reference evidence="9 10" key="1">
    <citation type="journal article" date="2014" name="Nat. Commun.">
        <title>Klebsormidium flaccidum genome reveals primary factors for plant terrestrial adaptation.</title>
        <authorList>
            <person name="Hori K."/>
            <person name="Maruyama F."/>
            <person name="Fujisawa T."/>
            <person name="Togashi T."/>
            <person name="Yamamoto N."/>
            <person name="Seo M."/>
            <person name="Sato S."/>
            <person name="Yamada T."/>
            <person name="Mori H."/>
            <person name="Tajima N."/>
            <person name="Moriyama T."/>
            <person name="Ikeuchi M."/>
            <person name="Watanabe M."/>
            <person name="Wada H."/>
            <person name="Kobayashi K."/>
            <person name="Saito M."/>
            <person name="Masuda T."/>
            <person name="Sasaki-Sekimoto Y."/>
            <person name="Mashiguchi K."/>
            <person name="Awai K."/>
            <person name="Shimojima M."/>
            <person name="Masuda S."/>
            <person name="Iwai M."/>
            <person name="Nobusawa T."/>
            <person name="Narise T."/>
            <person name="Kondo S."/>
            <person name="Saito H."/>
            <person name="Sato R."/>
            <person name="Murakawa M."/>
            <person name="Ihara Y."/>
            <person name="Oshima-Yamada Y."/>
            <person name="Ohtaka K."/>
            <person name="Satoh M."/>
            <person name="Sonobe K."/>
            <person name="Ishii M."/>
            <person name="Ohtani R."/>
            <person name="Kanamori-Sato M."/>
            <person name="Honoki R."/>
            <person name="Miyazaki D."/>
            <person name="Mochizuki H."/>
            <person name="Umetsu J."/>
            <person name="Higashi K."/>
            <person name="Shibata D."/>
            <person name="Kamiya Y."/>
            <person name="Sato N."/>
            <person name="Nakamura Y."/>
            <person name="Tabata S."/>
            <person name="Ida S."/>
            <person name="Kurokawa K."/>
            <person name="Ohta H."/>
        </authorList>
    </citation>
    <scope>NUCLEOTIDE SEQUENCE [LARGE SCALE GENOMIC DNA]</scope>
    <source>
        <strain evidence="9 10">NIES-2285</strain>
    </source>
</reference>
<dbReference type="FunFam" id="2.40.50.140:FF:000004">
    <property type="entry name" value="Elongation factor P"/>
    <property type="match status" value="1"/>
</dbReference>
<dbReference type="Proteomes" id="UP000054558">
    <property type="component" value="Unassembled WGS sequence"/>
</dbReference>
<dbReference type="AlphaFoldDB" id="A0A1Y1I0U7"/>
<dbReference type="SMART" id="SM01185">
    <property type="entry name" value="EFP"/>
    <property type="match status" value="1"/>
</dbReference>
<dbReference type="GO" id="GO:0005829">
    <property type="term" value="C:cytosol"/>
    <property type="evidence" value="ECO:0007669"/>
    <property type="project" value="UniProtKB-ARBA"/>
</dbReference>
<proteinExistence type="inferred from homology"/>
<keyword evidence="5 9" id="KW-0251">Elongation factor</keyword>
<dbReference type="HAMAP" id="MF_00141">
    <property type="entry name" value="EF_P"/>
    <property type="match status" value="1"/>
</dbReference>
<dbReference type="GO" id="GO:0003746">
    <property type="term" value="F:translation elongation factor activity"/>
    <property type="evidence" value="ECO:0000318"/>
    <property type="project" value="GO_Central"/>
</dbReference>
<dbReference type="Gene3D" id="2.40.50.140">
    <property type="entry name" value="Nucleic acid-binding proteins"/>
    <property type="match status" value="2"/>
</dbReference>
<comment type="pathway">
    <text evidence="2">Protein biosynthesis; polypeptide chain elongation.</text>
</comment>
<evidence type="ECO:0000313" key="10">
    <source>
        <dbReference type="Proteomes" id="UP000054558"/>
    </source>
</evidence>
<keyword evidence="4" id="KW-0963">Cytoplasm</keyword>
<evidence type="ECO:0000256" key="4">
    <source>
        <dbReference type="ARBA" id="ARBA00022490"/>
    </source>
</evidence>
<organism evidence="9 10">
    <name type="scientific">Klebsormidium nitens</name>
    <name type="common">Green alga</name>
    <name type="synonym">Ulothrix nitens</name>
    <dbReference type="NCBI Taxonomy" id="105231"/>
    <lineage>
        <taxon>Eukaryota</taxon>
        <taxon>Viridiplantae</taxon>
        <taxon>Streptophyta</taxon>
        <taxon>Klebsormidiophyceae</taxon>
        <taxon>Klebsormidiales</taxon>
        <taxon>Klebsormidiaceae</taxon>
        <taxon>Klebsormidium</taxon>
    </lineage>
</organism>
<dbReference type="SUPFAM" id="SSF50249">
    <property type="entry name" value="Nucleic acid-binding proteins"/>
    <property type="match status" value="2"/>
</dbReference>
<dbReference type="NCBIfam" id="TIGR00038">
    <property type="entry name" value="efp"/>
    <property type="match status" value="1"/>
</dbReference>
<dbReference type="PANTHER" id="PTHR30053">
    <property type="entry name" value="ELONGATION FACTOR P"/>
    <property type="match status" value="1"/>
</dbReference>
<comment type="subcellular location">
    <subcellularLocation>
        <location evidence="1">Cytoplasm</location>
    </subcellularLocation>
</comment>
<dbReference type="InterPro" id="IPR008991">
    <property type="entry name" value="Translation_prot_SH3-like_sf"/>
</dbReference>
<evidence type="ECO:0000256" key="5">
    <source>
        <dbReference type="ARBA" id="ARBA00022768"/>
    </source>
</evidence>
<dbReference type="FunFam" id="2.30.30.30:FF:000003">
    <property type="entry name" value="Elongation factor P"/>
    <property type="match status" value="1"/>
</dbReference>
<dbReference type="Pfam" id="PF09285">
    <property type="entry name" value="Elong-fact-P_C"/>
    <property type="match status" value="1"/>
</dbReference>
<dbReference type="CDD" id="cd04470">
    <property type="entry name" value="S1_EF-P_repeat_1"/>
    <property type="match status" value="1"/>
</dbReference>
<dbReference type="InterPro" id="IPR013185">
    <property type="entry name" value="Transl_elong_KOW-like"/>
</dbReference>
<accession>A0A1Y1I0U7</accession>
<sequence>MALVHAGCRSMLTSGLAVSPASGMQGALKPRPSSFIGIKSFLAGPQGWTQRQPHMRPSRLPERRPISIRAATVSSNDFKTGLNIVVDGAPYRVQEFLHVKPGKGSAFVRSKLKNYITNNTVEKTFRAGESVEAAEVDKRTKQYTYNDGDQLVFMDMETYEEIRVTKENVGDMNKWLKEGSECEVVIWNGRVLAVELPSSVVLKVTDTDPGVRGDTAQGGSKPCTVETGGTLQVPLFVNIGDDIIIDTKAGSYISRAKDKK</sequence>
<dbReference type="SMART" id="SM00841">
    <property type="entry name" value="Elong-fact-P_C"/>
    <property type="match status" value="1"/>
</dbReference>
<dbReference type="InterPro" id="IPR001059">
    <property type="entry name" value="Transl_elong_P/YeiP_cen"/>
</dbReference>
<dbReference type="InterPro" id="IPR015365">
    <property type="entry name" value="Elong-fact-P_C"/>
</dbReference>
<dbReference type="Pfam" id="PF08207">
    <property type="entry name" value="EFP_N"/>
    <property type="match status" value="1"/>
</dbReference>
<dbReference type="GO" id="GO:0043043">
    <property type="term" value="P:peptide biosynthetic process"/>
    <property type="evidence" value="ECO:0007669"/>
    <property type="project" value="InterPro"/>
</dbReference>
<dbReference type="Gene3D" id="2.30.30.30">
    <property type="match status" value="1"/>
</dbReference>
<protein>
    <submittedName>
        <fullName evidence="9">Elongation factor P (EF-P) family protein</fullName>
    </submittedName>
</protein>